<feature type="transmembrane region" description="Helical" evidence="8">
    <location>
        <begin position="268"/>
        <end position="285"/>
    </location>
</feature>
<organism evidence="10 11">
    <name type="scientific">Paenibacillus hodogayensis</name>
    <dbReference type="NCBI Taxonomy" id="279208"/>
    <lineage>
        <taxon>Bacteria</taxon>
        <taxon>Bacillati</taxon>
        <taxon>Bacillota</taxon>
        <taxon>Bacilli</taxon>
        <taxon>Bacillales</taxon>
        <taxon>Paenibacillaceae</taxon>
        <taxon>Paenibacillus</taxon>
    </lineage>
</organism>
<feature type="transmembrane region" description="Helical" evidence="8">
    <location>
        <begin position="155"/>
        <end position="173"/>
    </location>
</feature>
<evidence type="ECO:0000256" key="8">
    <source>
        <dbReference type="SAM" id="Phobius"/>
    </source>
</evidence>
<dbReference type="Pfam" id="PF13231">
    <property type="entry name" value="PMT_2"/>
    <property type="match status" value="1"/>
</dbReference>
<keyword evidence="4 10" id="KW-0808">Transferase</keyword>
<feature type="transmembrane region" description="Helical" evidence="8">
    <location>
        <begin position="12"/>
        <end position="33"/>
    </location>
</feature>
<proteinExistence type="predicted"/>
<evidence type="ECO:0000259" key="9">
    <source>
        <dbReference type="Pfam" id="PF13231"/>
    </source>
</evidence>
<dbReference type="InterPro" id="IPR038731">
    <property type="entry name" value="RgtA/B/C-like"/>
</dbReference>
<feature type="transmembrane region" description="Helical" evidence="8">
    <location>
        <begin position="185"/>
        <end position="215"/>
    </location>
</feature>
<evidence type="ECO:0000256" key="2">
    <source>
        <dbReference type="ARBA" id="ARBA00022475"/>
    </source>
</evidence>
<dbReference type="GO" id="GO:0016757">
    <property type="term" value="F:glycosyltransferase activity"/>
    <property type="evidence" value="ECO:0007669"/>
    <property type="project" value="UniProtKB-KW"/>
</dbReference>
<keyword evidence="5 8" id="KW-0812">Transmembrane</keyword>
<evidence type="ECO:0000256" key="5">
    <source>
        <dbReference type="ARBA" id="ARBA00022692"/>
    </source>
</evidence>
<feature type="transmembrane region" description="Helical" evidence="8">
    <location>
        <begin position="71"/>
        <end position="90"/>
    </location>
</feature>
<keyword evidence="2" id="KW-1003">Cell membrane</keyword>
<protein>
    <submittedName>
        <fullName evidence="10">ArnT family glycosyltransferase</fullName>
        <ecNumber evidence="10">2.4.-.-</ecNumber>
    </submittedName>
</protein>
<evidence type="ECO:0000256" key="1">
    <source>
        <dbReference type="ARBA" id="ARBA00004651"/>
    </source>
</evidence>
<evidence type="ECO:0000256" key="6">
    <source>
        <dbReference type="ARBA" id="ARBA00022989"/>
    </source>
</evidence>
<feature type="transmembrane region" description="Helical" evidence="8">
    <location>
        <begin position="400"/>
        <end position="419"/>
    </location>
</feature>
<reference evidence="10 11" key="1">
    <citation type="submission" date="2024-09" db="EMBL/GenBank/DDBJ databases">
        <authorList>
            <person name="Sun Q."/>
            <person name="Mori K."/>
        </authorList>
    </citation>
    <scope>NUCLEOTIDE SEQUENCE [LARGE SCALE GENOMIC DNA]</scope>
    <source>
        <strain evidence="10 11">JCM 12520</strain>
    </source>
</reference>
<feature type="domain" description="Glycosyltransferase RgtA/B/C/D-like" evidence="9">
    <location>
        <begin position="136"/>
        <end position="281"/>
    </location>
</feature>
<feature type="transmembrane region" description="Helical" evidence="8">
    <location>
        <begin position="451"/>
        <end position="471"/>
    </location>
</feature>
<keyword evidence="7 8" id="KW-0472">Membrane</keyword>
<comment type="caution">
    <text evidence="10">The sequence shown here is derived from an EMBL/GenBank/DDBJ whole genome shotgun (WGS) entry which is preliminary data.</text>
</comment>
<sequence length="485" mass="53334">METGRYGWGERQLSRLLAVCGFALFGWMLAYAYQNTANFFESAGTIVLLGIVALAVSVLLAFVLGRYAGRAVSLTVIVLLAAGLRLLWVLNADTPPVSDFLDMHEAALSAAAGDFSFGTNEYFTRWTYQIGFALYEALVIKLFGPSLLVLQSFQILFQLGTLLVIYGMAVRAFGETSAKGAALLYALYVPNILMCSVLTNQHISVFFYVLGLFVVMRRRFSGKTDWLLAGLCFGLANLMRPLGSFFLVGFIVYAVLFLLVPGIRERRWPALAAKCVGLLAVYWLVQQAAGAALVQTGVTPYPLESREPYWKFVVGLNPATNGGWSYDDTVLVQQVPIGEERNRLELELVKERLADKRQVAALLVSKAKTMWGGDDSAPMWSMPDQDRPELRGKLIRSERIEYVLLAFLGLVAATLIAVRGASAEASLLVLLLLGYAALHLVIEVQTRYRYDIFPCVFILAGFGLSVLAGGFRRKPPDVSTSEPVS</sequence>
<keyword evidence="6 8" id="KW-1133">Transmembrane helix</keyword>
<feature type="transmembrane region" description="Helical" evidence="8">
    <location>
        <begin position="227"/>
        <end position="256"/>
    </location>
</feature>
<feature type="transmembrane region" description="Helical" evidence="8">
    <location>
        <begin position="126"/>
        <end position="143"/>
    </location>
</feature>
<evidence type="ECO:0000256" key="3">
    <source>
        <dbReference type="ARBA" id="ARBA00022676"/>
    </source>
</evidence>
<keyword evidence="3 10" id="KW-0328">Glycosyltransferase</keyword>
<gene>
    <name evidence="10" type="ORF">ACFFNY_22150</name>
</gene>
<dbReference type="PANTHER" id="PTHR33908:SF11">
    <property type="entry name" value="MEMBRANE PROTEIN"/>
    <property type="match status" value="1"/>
</dbReference>
<dbReference type="InterPro" id="IPR050297">
    <property type="entry name" value="LipidA_mod_glycosyltrf_83"/>
</dbReference>
<comment type="subcellular location">
    <subcellularLocation>
        <location evidence="1">Cell membrane</location>
        <topology evidence="1">Multi-pass membrane protein</topology>
    </subcellularLocation>
</comment>
<feature type="transmembrane region" description="Helical" evidence="8">
    <location>
        <begin position="425"/>
        <end position="444"/>
    </location>
</feature>
<keyword evidence="11" id="KW-1185">Reference proteome</keyword>
<feature type="transmembrane region" description="Helical" evidence="8">
    <location>
        <begin position="45"/>
        <end position="64"/>
    </location>
</feature>
<accession>A0ABV5W1J1</accession>
<evidence type="ECO:0000256" key="7">
    <source>
        <dbReference type="ARBA" id="ARBA00023136"/>
    </source>
</evidence>
<name>A0ABV5W1J1_9BACL</name>
<evidence type="ECO:0000313" key="11">
    <source>
        <dbReference type="Proteomes" id="UP001589619"/>
    </source>
</evidence>
<evidence type="ECO:0000256" key="4">
    <source>
        <dbReference type="ARBA" id="ARBA00022679"/>
    </source>
</evidence>
<dbReference type="EC" id="2.4.-.-" evidence="10"/>
<dbReference type="RefSeq" id="WP_344913892.1">
    <property type="nucleotide sequence ID" value="NZ_BAAAYO010000013.1"/>
</dbReference>
<dbReference type="EMBL" id="JBHMAG010000014">
    <property type="protein sequence ID" value="MFB9754282.1"/>
    <property type="molecule type" value="Genomic_DNA"/>
</dbReference>
<dbReference type="PANTHER" id="PTHR33908">
    <property type="entry name" value="MANNOSYLTRANSFERASE YKCB-RELATED"/>
    <property type="match status" value="1"/>
</dbReference>
<evidence type="ECO:0000313" key="10">
    <source>
        <dbReference type="EMBL" id="MFB9754282.1"/>
    </source>
</evidence>
<dbReference type="Proteomes" id="UP001589619">
    <property type="component" value="Unassembled WGS sequence"/>
</dbReference>